<evidence type="ECO:0000259" key="9">
    <source>
        <dbReference type="Pfam" id="PF01435"/>
    </source>
</evidence>
<feature type="transmembrane region" description="Helical" evidence="7">
    <location>
        <begin position="22"/>
        <end position="42"/>
    </location>
</feature>
<keyword evidence="3 7" id="KW-0378">Hydrolase</keyword>
<dbReference type="EC" id="3.4.24.84" evidence="7"/>
<keyword evidence="7" id="KW-0812">Transmembrane</keyword>
<dbReference type="PANTHER" id="PTHR10120">
    <property type="entry name" value="CAAX PRENYL PROTEASE 1"/>
    <property type="match status" value="1"/>
</dbReference>
<feature type="transmembrane region" description="Helical" evidence="7">
    <location>
        <begin position="393"/>
        <end position="415"/>
    </location>
</feature>
<feature type="region of interest" description="Disordered" evidence="8">
    <location>
        <begin position="301"/>
        <end position="331"/>
    </location>
</feature>
<proteinExistence type="inferred from homology"/>
<evidence type="ECO:0000256" key="8">
    <source>
        <dbReference type="SAM" id="MobiDB-lite"/>
    </source>
</evidence>
<dbReference type="CDD" id="cd07343">
    <property type="entry name" value="M48A_Zmpste24p_like"/>
    <property type="match status" value="1"/>
</dbReference>
<keyword evidence="7" id="KW-1133">Transmembrane helix</keyword>
<keyword evidence="12" id="KW-1185">Reference proteome</keyword>
<name>A0ABP1R0Z8_9HEXA</name>
<keyword evidence="2 7" id="KW-0479">Metal-binding</keyword>
<organism evidence="11 12">
    <name type="scientific">Orchesella dallaii</name>
    <dbReference type="NCBI Taxonomy" id="48710"/>
    <lineage>
        <taxon>Eukaryota</taxon>
        <taxon>Metazoa</taxon>
        <taxon>Ecdysozoa</taxon>
        <taxon>Arthropoda</taxon>
        <taxon>Hexapoda</taxon>
        <taxon>Collembola</taxon>
        <taxon>Entomobryomorpha</taxon>
        <taxon>Entomobryoidea</taxon>
        <taxon>Orchesellidae</taxon>
        <taxon>Orchesellinae</taxon>
        <taxon>Orchesella</taxon>
    </lineage>
</organism>
<evidence type="ECO:0000256" key="5">
    <source>
        <dbReference type="ARBA" id="ARBA00023049"/>
    </source>
</evidence>
<dbReference type="Gene3D" id="3.30.2010.10">
    <property type="entry name" value="Metalloproteases ('zincins'), catalytic domain"/>
    <property type="match status" value="1"/>
</dbReference>
<feature type="transmembrane region" description="Helical" evidence="7">
    <location>
        <begin position="127"/>
        <end position="156"/>
    </location>
</feature>
<keyword evidence="1 7" id="KW-0645">Protease</keyword>
<feature type="compositionally biased region" description="Basic and acidic residues" evidence="8">
    <location>
        <begin position="301"/>
        <end position="328"/>
    </location>
</feature>
<dbReference type="Proteomes" id="UP001642540">
    <property type="component" value="Unassembled WGS sequence"/>
</dbReference>
<dbReference type="EMBL" id="CAXLJM020000053">
    <property type="protein sequence ID" value="CAL8117084.1"/>
    <property type="molecule type" value="Genomic_DNA"/>
</dbReference>
<evidence type="ECO:0000256" key="3">
    <source>
        <dbReference type="ARBA" id="ARBA00022801"/>
    </source>
</evidence>
<dbReference type="InterPro" id="IPR032456">
    <property type="entry name" value="Peptidase_M48_N"/>
</dbReference>
<feature type="domain" description="CAAX prenyl protease 1 N-terminal" evidence="10">
    <location>
        <begin position="47"/>
        <end position="232"/>
    </location>
</feature>
<evidence type="ECO:0000256" key="2">
    <source>
        <dbReference type="ARBA" id="ARBA00022723"/>
    </source>
</evidence>
<feature type="domain" description="Peptidase M48" evidence="9">
    <location>
        <begin position="235"/>
        <end position="478"/>
    </location>
</feature>
<evidence type="ECO:0000259" key="10">
    <source>
        <dbReference type="Pfam" id="PF16491"/>
    </source>
</evidence>
<feature type="transmembrane region" description="Helical" evidence="7">
    <location>
        <begin position="355"/>
        <end position="373"/>
    </location>
</feature>
<evidence type="ECO:0000256" key="6">
    <source>
        <dbReference type="ARBA" id="ARBA00044456"/>
    </source>
</evidence>
<gene>
    <name evidence="11" type="ORF">ODALV1_LOCUS17527</name>
</gene>
<dbReference type="Pfam" id="PF01435">
    <property type="entry name" value="Peptidase_M48"/>
    <property type="match status" value="1"/>
</dbReference>
<reference evidence="11 12" key="1">
    <citation type="submission" date="2024-08" db="EMBL/GenBank/DDBJ databases">
        <authorList>
            <person name="Cucini C."/>
            <person name="Frati F."/>
        </authorList>
    </citation>
    <scope>NUCLEOTIDE SEQUENCE [LARGE SCALE GENOMIC DNA]</scope>
</reference>
<keyword evidence="7" id="KW-0472">Membrane</keyword>
<evidence type="ECO:0000256" key="4">
    <source>
        <dbReference type="ARBA" id="ARBA00022833"/>
    </source>
</evidence>
<comment type="cofactor">
    <cofactor evidence="7">
        <name>Zn(2+)</name>
        <dbReference type="ChEBI" id="CHEBI:29105"/>
    </cofactor>
    <text evidence="7">Binds 1 zinc ion per subunit.</text>
</comment>
<comment type="subcellular location">
    <subcellularLocation>
        <location evidence="7">Endoplasmic reticulum membrane</location>
        <topology evidence="7">Multi-pass membrane protein</topology>
    </subcellularLocation>
</comment>
<comment type="caution">
    <text evidence="11">The sequence shown here is derived from an EMBL/GenBank/DDBJ whole genome shotgun (WGS) entry which is preliminary data.</text>
</comment>
<feature type="transmembrane region" description="Helical" evidence="7">
    <location>
        <begin position="87"/>
        <end position="107"/>
    </location>
</feature>
<protein>
    <recommendedName>
        <fullName evidence="7">CAAX prenyl protease</fullName>
        <ecNumber evidence="7">3.4.24.84</ecNumber>
    </recommendedName>
</protein>
<feature type="transmembrane region" description="Helical" evidence="7">
    <location>
        <begin position="203"/>
        <end position="227"/>
    </location>
</feature>
<feature type="transmembrane region" description="Helical" evidence="7">
    <location>
        <begin position="177"/>
        <end position="197"/>
    </location>
</feature>
<comment type="catalytic activity">
    <reaction evidence="6 7">
        <text>Hydrolyzes the peptide bond -P2-(S-farnesyl or geranylgeranyl)C-P1'-P2'-P3'-COOH where P1' and P2' are amino acids with aliphatic side chains and P3' is any C-terminal residue.</text>
        <dbReference type="EC" id="3.4.24.84"/>
    </reaction>
</comment>
<evidence type="ECO:0000256" key="7">
    <source>
        <dbReference type="RuleBase" id="RU366005"/>
    </source>
</evidence>
<keyword evidence="5 7" id="KW-0482">Metalloprotease</keyword>
<evidence type="ECO:0000313" key="12">
    <source>
        <dbReference type="Proteomes" id="UP001642540"/>
    </source>
</evidence>
<dbReference type="InterPro" id="IPR001915">
    <property type="entry name" value="Peptidase_M48"/>
</dbReference>
<comment type="similarity">
    <text evidence="7">Belongs to the peptidase M48A family.</text>
</comment>
<evidence type="ECO:0000313" key="11">
    <source>
        <dbReference type="EMBL" id="CAL8117084.1"/>
    </source>
</evidence>
<dbReference type="Pfam" id="PF16491">
    <property type="entry name" value="Peptidase_M48_N"/>
    <property type="match status" value="1"/>
</dbReference>
<evidence type="ECO:0000256" key="1">
    <source>
        <dbReference type="ARBA" id="ARBA00022670"/>
    </source>
</evidence>
<keyword evidence="7" id="KW-0256">Endoplasmic reticulum</keyword>
<keyword evidence="4 7" id="KW-0862">Zinc</keyword>
<dbReference type="InterPro" id="IPR027057">
    <property type="entry name" value="CAXX_Prtase_1"/>
</dbReference>
<sequence length="485" mass="55913">MGIGEQITRLQTVFESIPPTSIYWTIIVCIWVEYLFELYLCIRQRRIYFSSANKLPSPLKDHMTLETFEKARVYGIDKNNFSIVSEFYGMIVLTALLHYEGLYKGWVLTGPMLSGFGYWPATWDVEIGRSICFSILAMLFNNTVGIPLSIYSTFVLEEKHGFNNQTLGFFIKDFIKKIIVSVIITSPIVGLIVKIVQAGGQYFFVWLWVFCFVVLMFLMTIYPMLIAPLFDKYTPLKDGPLRSRIEALAARIKFPLTKLYVVEGSKRSAHSNAYLYGFFNNKRIVLYDTLIKGYVAETKGKDDKENKEKEEKPKEEEKKEEEPKKEEKGCDDEEIEAVLGHELGHWKLNHVVKNIIISQANIFVIFCLFAFFYRNSALYEAFGFPKQSDMPILLGLIIVLQFLLQIFNTAMGYLMNVLSRLFEFQADAYATELGYGKYLKTSLIKLNKDNLGFPISDSLYSAWHHSHPTLLQRLSAIDLLMEKSK</sequence>
<comment type="function">
    <text evidence="7">Proteolytically removes the C-terminal three residues of farnesylated proteins.</text>
</comment>
<accession>A0ABP1R0Z8</accession>